<dbReference type="AlphaFoldDB" id="A0A7M5UZY6"/>
<dbReference type="GO" id="GO:0007160">
    <property type="term" value="P:cell-matrix adhesion"/>
    <property type="evidence" value="ECO:0007669"/>
    <property type="project" value="InterPro"/>
</dbReference>
<feature type="chain" id="PRO_5029697994" description="NIDO domain-containing protein" evidence="4">
    <location>
        <begin position="23"/>
        <end position="732"/>
    </location>
</feature>
<feature type="domain" description="NIDO" evidence="5">
    <location>
        <begin position="97"/>
        <end position="237"/>
    </location>
</feature>
<sequence length="732" mass="83656">MMGYKCWLWCVAWAFYIHHVYTSLLYPFGGETNDVKMNTTTVENEEREAVIGHFRLKSLILGLINLYVSESGFIKFESTNNLGRWDLKVPTTEIFIAGYVPYDGSFATQGSDSAIWFREEDTEATLSQVDKDIKSRYPQTTFKAKKAVVITFYNMTNRYITFRKNTFQVVIGHDSRSAYLIMNYDRLDDTGARAGYNLKYKCNYEMFAPIITSHRLKDGSNIGKKGRYVYWMNDAQNCRKSVFYTMNQTIMQTLPKGDDIEKEFTLSKPMPLWNGVHQKIVVSVDGRMTSKKHGGYKTFDLRKMEDDVILVLNLDYDSNKTKDGNVYFAEQNDADTLQKASQDISFFTWKPFNATQVLIVYWRQLRSDFNEKTLKFQGVLASDSEETYLIHLNEKYLGEKVVQSGVSAKRCFWNWFGGKEWVGGMRSNTGYNGQNIYKVSNKKCFNDYLVPFGEGIDTGDMGEADEVIKNFDLTQKFPFFSYEDMYIKVNTNNALTKKADIYSFYGPNVFNKMSRSFISLFYNDMFTEFGGHMTWRETKTETDLSSINNYIKKRNPSLTFIPKHAIVLTLVNVQQYGVRSSRNTMQQILVTDGSLTFAILNVYQADSVHMSASGYYDENCKKAKVFHSHSEKDFEEHLDEINPIVVKLINKDCTFPEDDTIGVFIPTTTTTSTTTTSTTTTTTPTTTTTTTQSLSQSSDTQGTDYTVIIGSGVGGGVFLILIVIIACVCKRR</sequence>
<keyword evidence="1" id="KW-1015">Disulfide bond</keyword>
<keyword evidence="3" id="KW-1133">Transmembrane helix</keyword>
<keyword evidence="3" id="KW-0472">Membrane</keyword>
<feature type="compositionally biased region" description="Low complexity" evidence="2">
    <location>
        <begin position="670"/>
        <end position="691"/>
    </location>
</feature>
<feature type="domain" description="NIDO" evidence="5">
    <location>
        <begin position="520"/>
        <end position="641"/>
    </location>
</feature>
<dbReference type="PANTHER" id="PTHR13802:SF52">
    <property type="entry name" value="MUCIN-4"/>
    <property type="match status" value="1"/>
</dbReference>
<dbReference type="EnsemblMetazoa" id="CLYHEMT007158.1">
    <property type="protein sequence ID" value="CLYHEMP007158.1"/>
    <property type="gene ID" value="CLYHEMG007158"/>
</dbReference>
<feature type="signal peptide" evidence="4">
    <location>
        <begin position="1"/>
        <end position="22"/>
    </location>
</feature>
<dbReference type="InterPro" id="IPR051495">
    <property type="entry name" value="Epithelial_Barrier/Signaling"/>
</dbReference>
<evidence type="ECO:0000256" key="4">
    <source>
        <dbReference type="SAM" id="SignalP"/>
    </source>
</evidence>
<feature type="transmembrane region" description="Helical" evidence="3">
    <location>
        <begin position="705"/>
        <end position="729"/>
    </location>
</feature>
<evidence type="ECO:0000259" key="5">
    <source>
        <dbReference type="SMART" id="SM00539"/>
    </source>
</evidence>
<protein>
    <recommendedName>
        <fullName evidence="5">NIDO domain-containing protein</fullName>
    </recommendedName>
</protein>
<reference evidence="6" key="1">
    <citation type="submission" date="2021-01" db="UniProtKB">
        <authorList>
            <consortium name="EnsemblMetazoa"/>
        </authorList>
    </citation>
    <scope>IDENTIFICATION</scope>
</reference>
<proteinExistence type="predicted"/>
<feature type="region of interest" description="Disordered" evidence="2">
    <location>
        <begin position="670"/>
        <end position="700"/>
    </location>
</feature>
<organism evidence="6 7">
    <name type="scientific">Clytia hemisphaerica</name>
    <dbReference type="NCBI Taxonomy" id="252671"/>
    <lineage>
        <taxon>Eukaryota</taxon>
        <taxon>Metazoa</taxon>
        <taxon>Cnidaria</taxon>
        <taxon>Hydrozoa</taxon>
        <taxon>Hydroidolina</taxon>
        <taxon>Leptothecata</taxon>
        <taxon>Obeliida</taxon>
        <taxon>Clytiidae</taxon>
        <taxon>Clytia</taxon>
    </lineage>
</organism>
<evidence type="ECO:0000256" key="2">
    <source>
        <dbReference type="SAM" id="MobiDB-lite"/>
    </source>
</evidence>
<name>A0A7M5UZY6_9CNID</name>
<keyword evidence="4" id="KW-0732">Signal</keyword>
<keyword evidence="3" id="KW-0812">Transmembrane</keyword>
<evidence type="ECO:0000256" key="3">
    <source>
        <dbReference type="SAM" id="Phobius"/>
    </source>
</evidence>
<dbReference type="Proteomes" id="UP000594262">
    <property type="component" value="Unplaced"/>
</dbReference>
<evidence type="ECO:0000256" key="1">
    <source>
        <dbReference type="ARBA" id="ARBA00023157"/>
    </source>
</evidence>
<dbReference type="InterPro" id="IPR003886">
    <property type="entry name" value="NIDO_dom"/>
</dbReference>
<dbReference type="SMART" id="SM00539">
    <property type="entry name" value="NIDO"/>
    <property type="match status" value="2"/>
</dbReference>
<accession>A0A7M5UZY6</accession>
<keyword evidence="7" id="KW-1185">Reference proteome</keyword>
<dbReference type="OrthoDB" id="6236007at2759"/>
<evidence type="ECO:0000313" key="6">
    <source>
        <dbReference type="EnsemblMetazoa" id="CLYHEMP007158.1"/>
    </source>
</evidence>
<evidence type="ECO:0000313" key="7">
    <source>
        <dbReference type="Proteomes" id="UP000594262"/>
    </source>
</evidence>
<dbReference type="Pfam" id="PF06119">
    <property type="entry name" value="NIDO"/>
    <property type="match status" value="3"/>
</dbReference>
<dbReference type="PANTHER" id="PTHR13802">
    <property type="entry name" value="MUCIN 4-RELATED"/>
    <property type="match status" value="1"/>
</dbReference>